<dbReference type="GO" id="GO:0009252">
    <property type="term" value="P:peptidoglycan biosynthetic process"/>
    <property type="evidence" value="ECO:0007669"/>
    <property type="project" value="UniProtKB-KW"/>
</dbReference>
<keyword evidence="5" id="KW-0573">Peptidoglycan synthesis</keyword>
<dbReference type="GO" id="GO:0008360">
    <property type="term" value="P:regulation of cell shape"/>
    <property type="evidence" value="ECO:0007669"/>
    <property type="project" value="UniProtKB-KW"/>
</dbReference>
<protein>
    <recommendedName>
        <fullName evidence="11">Peptidase S11 D-alanyl-D-alanine carboxypeptidase A N-terminal domain-containing protein</fullName>
    </recommendedName>
</protein>
<dbReference type="Pfam" id="PF00768">
    <property type="entry name" value="Peptidase_S11"/>
    <property type="match status" value="1"/>
</dbReference>
<evidence type="ECO:0000256" key="4">
    <source>
        <dbReference type="ARBA" id="ARBA00022960"/>
    </source>
</evidence>
<name>A0A402AA83_9CHLR</name>
<feature type="active site" description="Acyl-ester intermediate" evidence="7">
    <location>
        <position position="88"/>
    </location>
</feature>
<dbReference type="PANTHER" id="PTHR21581:SF33">
    <property type="entry name" value="D-ALANYL-D-ALANINE CARBOXYPEPTIDASE DACB"/>
    <property type="match status" value="1"/>
</dbReference>
<keyword evidence="6" id="KW-0961">Cell wall biogenesis/degradation</keyword>
<feature type="active site" description="Proton acceptor" evidence="7">
    <location>
        <position position="91"/>
    </location>
</feature>
<keyword evidence="4" id="KW-0133">Cell shape</keyword>
<proteinExistence type="inferred from homology"/>
<dbReference type="SUPFAM" id="SSF56601">
    <property type="entry name" value="beta-lactamase/transpeptidase-like"/>
    <property type="match status" value="1"/>
</dbReference>
<dbReference type="PANTHER" id="PTHR21581">
    <property type="entry name" value="D-ALANYL-D-ALANINE CARBOXYPEPTIDASE"/>
    <property type="match status" value="1"/>
</dbReference>
<keyword evidence="3" id="KW-0378">Hydrolase</keyword>
<dbReference type="InterPro" id="IPR001967">
    <property type="entry name" value="Peptidase_S11_N"/>
</dbReference>
<evidence type="ECO:0000256" key="7">
    <source>
        <dbReference type="PIRSR" id="PIRSR618044-1"/>
    </source>
</evidence>
<evidence type="ECO:0000256" key="6">
    <source>
        <dbReference type="ARBA" id="ARBA00023316"/>
    </source>
</evidence>
<reference evidence="13" key="1">
    <citation type="submission" date="2018-12" db="EMBL/GenBank/DDBJ databases">
        <title>Tengunoibacter tsumagoiensis gen. nov., sp. nov., Dictyobacter kobayashii sp. nov., D. alpinus sp. nov., and D. joshuensis sp. nov. and description of Dictyobacteraceae fam. nov. within the order Ktedonobacterales isolated from Tengu-no-mugimeshi.</title>
        <authorList>
            <person name="Wang C.M."/>
            <person name="Zheng Y."/>
            <person name="Sakai Y."/>
            <person name="Toyoda A."/>
            <person name="Minakuchi Y."/>
            <person name="Abe K."/>
            <person name="Yokota A."/>
            <person name="Yabe S."/>
        </authorList>
    </citation>
    <scope>NUCLEOTIDE SEQUENCE [LARGE SCALE GENOMIC DNA]</scope>
    <source>
        <strain evidence="13">Uno3</strain>
    </source>
</reference>
<gene>
    <name evidence="12" type="ORF">KTT_59360</name>
</gene>
<evidence type="ECO:0000256" key="8">
    <source>
        <dbReference type="PIRSR" id="PIRSR618044-2"/>
    </source>
</evidence>
<evidence type="ECO:0000256" key="3">
    <source>
        <dbReference type="ARBA" id="ARBA00022801"/>
    </source>
</evidence>
<feature type="domain" description="Peptidase S11 D-alanyl-D-alanine carboxypeptidase A N-terminal" evidence="11">
    <location>
        <begin position="54"/>
        <end position="295"/>
    </location>
</feature>
<evidence type="ECO:0000256" key="9">
    <source>
        <dbReference type="RuleBase" id="RU004016"/>
    </source>
</evidence>
<keyword evidence="10" id="KW-0812">Transmembrane</keyword>
<dbReference type="AlphaFoldDB" id="A0A402AA83"/>
<dbReference type="GO" id="GO:0071555">
    <property type="term" value="P:cell wall organization"/>
    <property type="evidence" value="ECO:0007669"/>
    <property type="project" value="UniProtKB-KW"/>
</dbReference>
<keyword evidence="2" id="KW-0732">Signal</keyword>
<keyword evidence="10" id="KW-1133">Transmembrane helix</keyword>
<keyword evidence="10" id="KW-0472">Membrane</keyword>
<dbReference type="GO" id="GO:0006508">
    <property type="term" value="P:proteolysis"/>
    <property type="evidence" value="ECO:0007669"/>
    <property type="project" value="InterPro"/>
</dbReference>
<comment type="similarity">
    <text evidence="1 9">Belongs to the peptidase S11 family.</text>
</comment>
<evidence type="ECO:0000313" key="12">
    <source>
        <dbReference type="EMBL" id="GCE16077.1"/>
    </source>
</evidence>
<evidence type="ECO:0000256" key="1">
    <source>
        <dbReference type="ARBA" id="ARBA00007164"/>
    </source>
</evidence>
<evidence type="ECO:0000313" key="13">
    <source>
        <dbReference type="Proteomes" id="UP000287352"/>
    </source>
</evidence>
<feature type="binding site" evidence="8">
    <location>
        <position position="266"/>
    </location>
    <ligand>
        <name>substrate</name>
    </ligand>
</feature>
<keyword evidence="13" id="KW-1185">Reference proteome</keyword>
<dbReference type="PRINTS" id="PR00725">
    <property type="entry name" value="DADACBPTASE1"/>
</dbReference>
<feature type="active site" evidence="7">
    <location>
        <position position="147"/>
    </location>
</feature>
<dbReference type="InterPro" id="IPR018044">
    <property type="entry name" value="Peptidase_S11"/>
</dbReference>
<feature type="transmembrane region" description="Helical" evidence="10">
    <location>
        <begin position="5"/>
        <end position="26"/>
    </location>
</feature>
<organism evidence="12 13">
    <name type="scientific">Tengunoibacter tsumagoiensis</name>
    <dbReference type="NCBI Taxonomy" id="2014871"/>
    <lineage>
        <taxon>Bacteria</taxon>
        <taxon>Bacillati</taxon>
        <taxon>Chloroflexota</taxon>
        <taxon>Ktedonobacteria</taxon>
        <taxon>Ktedonobacterales</taxon>
        <taxon>Dictyobacteraceae</taxon>
        <taxon>Tengunoibacter</taxon>
    </lineage>
</organism>
<dbReference type="Proteomes" id="UP000287352">
    <property type="component" value="Unassembled WGS sequence"/>
</dbReference>
<evidence type="ECO:0000256" key="10">
    <source>
        <dbReference type="SAM" id="Phobius"/>
    </source>
</evidence>
<accession>A0A402AA83</accession>
<dbReference type="Gene3D" id="3.40.710.10">
    <property type="entry name" value="DD-peptidase/beta-lactamase superfamily"/>
    <property type="match status" value="1"/>
</dbReference>
<dbReference type="RefSeq" id="WP_126583461.1">
    <property type="nucleotide sequence ID" value="NZ_BIFR01000002.1"/>
</dbReference>
<evidence type="ECO:0000256" key="2">
    <source>
        <dbReference type="ARBA" id="ARBA00022729"/>
    </source>
</evidence>
<dbReference type="InterPro" id="IPR012338">
    <property type="entry name" value="Beta-lactam/transpept-like"/>
</dbReference>
<evidence type="ECO:0000256" key="5">
    <source>
        <dbReference type="ARBA" id="ARBA00022984"/>
    </source>
</evidence>
<dbReference type="OrthoDB" id="7252792at2"/>
<dbReference type="GO" id="GO:0009002">
    <property type="term" value="F:serine-type D-Ala-D-Ala carboxypeptidase activity"/>
    <property type="evidence" value="ECO:0007669"/>
    <property type="project" value="InterPro"/>
</dbReference>
<evidence type="ECO:0000259" key="11">
    <source>
        <dbReference type="Pfam" id="PF00768"/>
    </source>
</evidence>
<sequence length="335" mass="35908">MKRYVFATIFIMIAVEVIVVGLFAAFTPVGNSLLAVINPPPAPPPAPVLSSIGVTPPTLHAQEVYLLDQDTGNILLNINGDQRVPMASTTKIMTALVALQKGKLDQIVTIKQDAPDEALHNNGSTAQLAVGDQLPLIDLLYALMLPSGDDAAVAIADAISGSPAAFVQEMNAYAQKLHLKNTHFINPDGLTVQTADGKTDATNVNHYSTAADLAQLTRIALKNPLFAQIVQLQHYELPASGTHRSYTTWDNTNELLKFYPAVTGVKTGYTPEAGPCLVFSAFSAGHHLIGVILHEKVQGDDENDTRAKEQRFLDAEQLLDWGFALPLKVPATTGA</sequence>
<comment type="caution">
    <text evidence="12">The sequence shown here is derived from an EMBL/GenBank/DDBJ whole genome shotgun (WGS) entry which is preliminary data.</text>
</comment>
<dbReference type="EMBL" id="BIFR01000002">
    <property type="protein sequence ID" value="GCE16077.1"/>
    <property type="molecule type" value="Genomic_DNA"/>
</dbReference>